<evidence type="ECO:0000313" key="2">
    <source>
        <dbReference type="EMBL" id="ELQ34068.1"/>
    </source>
</evidence>
<evidence type="ECO:0000259" key="1">
    <source>
        <dbReference type="Pfam" id="PF20516"/>
    </source>
</evidence>
<name>A0AA97NPY8_PYRO3</name>
<dbReference type="Proteomes" id="UP000011086">
    <property type="component" value="Unassembled WGS sequence"/>
</dbReference>
<accession>A0AA97NPY8</accession>
<feature type="domain" description="PD-(D/E)XK nuclease-like" evidence="1">
    <location>
        <begin position="34"/>
        <end position="101"/>
    </location>
</feature>
<dbReference type="InterPro" id="IPR046797">
    <property type="entry name" value="PDDEXK_12"/>
</dbReference>
<reference evidence="2" key="1">
    <citation type="journal article" date="2012" name="PLoS Genet.">
        <title>Comparative analysis of the genomes of two field isolates of the rice blast fungus Magnaporthe oryzae.</title>
        <authorList>
            <person name="Xue M."/>
            <person name="Yang J."/>
            <person name="Li Z."/>
            <person name="Hu S."/>
            <person name="Yao N."/>
            <person name="Dean R.A."/>
            <person name="Zhao W."/>
            <person name="Shen M."/>
            <person name="Zhang H."/>
            <person name="Li C."/>
            <person name="Liu L."/>
            <person name="Cao L."/>
            <person name="Xu X."/>
            <person name="Xing Y."/>
            <person name="Hsiang T."/>
            <person name="Zhang Z."/>
            <person name="Xu J.R."/>
            <person name="Peng Y.L."/>
        </authorList>
    </citation>
    <scope>NUCLEOTIDE SEQUENCE</scope>
    <source>
        <strain evidence="2">Y34</strain>
    </source>
</reference>
<protein>
    <recommendedName>
        <fullName evidence="1">PD-(D/E)XK nuclease-like domain-containing protein</fullName>
    </recommendedName>
</protein>
<gene>
    <name evidence="2" type="ORF">OOU_Y34scaffold00806g2</name>
</gene>
<dbReference type="EMBL" id="JH793276">
    <property type="protein sequence ID" value="ELQ34068.1"/>
    <property type="molecule type" value="Genomic_DNA"/>
</dbReference>
<dbReference type="Pfam" id="PF20516">
    <property type="entry name" value="PDDEXK_12"/>
    <property type="match status" value="1"/>
</dbReference>
<dbReference type="AlphaFoldDB" id="A0AA97NPY8"/>
<sequence length="165" mass="18242">MASNHTHLARTLCFSVKIRVDQVFWQYCRGKDVRPIGVNVETKASAAAAEQGRIQLALWTIAWYKRVQALVDSCADDICLPDAMPVILVTEHAWNLAFICNRGGEAFELIVSANQASTASRILHQLPASLAWVNFCELALNIKFSDLSEPPEIVCKPQNSGDNLC</sequence>
<proteinExistence type="predicted"/>
<organism evidence="2">
    <name type="scientific">Pyricularia oryzae (strain Y34)</name>
    <name type="common">Rice blast fungus</name>
    <name type="synonym">Magnaporthe oryzae</name>
    <dbReference type="NCBI Taxonomy" id="1143189"/>
    <lineage>
        <taxon>Eukaryota</taxon>
        <taxon>Fungi</taxon>
        <taxon>Dikarya</taxon>
        <taxon>Ascomycota</taxon>
        <taxon>Pezizomycotina</taxon>
        <taxon>Sordariomycetes</taxon>
        <taxon>Sordariomycetidae</taxon>
        <taxon>Magnaporthales</taxon>
        <taxon>Pyriculariaceae</taxon>
        <taxon>Pyricularia</taxon>
    </lineage>
</organism>